<dbReference type="RefSeq" id="WP_249304617.1">
    <property type="nucleotide sequence ID" value="NZ_CP060634.1"/>
</dbReference>
<organism evidence="3 4">
    <name type="scientific">Qiania dongpingensis</name>
    <dbReference type="NCBI Taxonomy" id="2763669"/>
    <lineage>
        <taxon>Bacteria</taxon>
        <taxon>Bacillati</taxon>
        <taxon>Bacillota</taxon>
        <taxon>Clostridia</taxon>
        <taxon>Lachnospirales</taxon>
        <taxon>Lachnospiraceae</taxon>
        <taxon>Qiania</taxon>
    </lineage>
</organism>
<keyword evidence="1" id="KW-0812">Transmembrane</keyword>
<dbReference type="EMBL" id="CP060634">
    <property type="protein sequence ID" value="QNM06863.1"/>
    <property type="molecule type" value="Genomic_DNA"/>
</dbReference>
<dbReference type="Proteomes" id="UP000515823">
    <property type="component" value="Chromosome"/>
</dbReference>
<dbReference type="Pfam" id="PF01757">
    <property type="entry name" value="Acyl_transf_3"/>
    <property type="match status" value="1"/>
</dbReference>
<evidence type="ECO:0000313" key="3">
    <source>
        <dbReference type="EMBL" id="QNM06863.1"/>
    </source>
</evidence>
<feature type="transmembrane region" description="Helical" evidence="1">
    <location>
        <begin position="140"/>
        <end position="160"/>
    </location>
</feature>
<dbReference type="KEGG" id="qdo:H9Q78_07070"/>
<proteinExistence type="predicted"/>
<dbReference type="InterPro" id="IPR002656">
    <property type="entry name" value="Acyl_transf_3_dom"/>
</dbReference>
<feature type="domain" description="Acyltransferase 3" evidence="2">
    <location>
        <begin position="8"/>
        <end position="328"/>
    </location>
</feature>
<dbReference type="PANTHER" id="PTHR23028">
    <property type="entry name" value="ACETYLTRANSFERASE"/>
    <property type="match status" value="1"/>
</dbReference>
<sequence>MKKERLFYLDFIRAIAVIIILLTHYNARFTEWYMLPAMPEKAILGLYPFNLYIGDLGVSLFFIISGAALMYVYQKKCSIKEFYTKRFLSIYPMFWIAYFVAFLYLFCQLKHIVNPDVPKINILLTIFGMDGYLSGVFPNFYILGEWFLGCIILLYLIFPLLRKLLTTYPKTFCIGIVLLYIPFTFYNIVPMFPSSKILFVRFPEFVFGMLFVLYIKRSRIWMAAAGILILILNTIFKPELPVSFQTTYIGISVFLILVLISYLADTAILQSICKSISKYSYAIFLTHHIIIDEMANRFPMAEISTFDSYILFLVCCCLTIIASWTLYHLHARIMKTIQNLASFRNAKSIE</sequence>
<gene>
    <name evidence="3" type="ORF">H9Q78_07070</name>
</gene>
<dbReference type="AlphaFoldDB" id="A0A7G9G7T1"/>
<evidence type="ECO:0000259" key="2">
    <source>
        <dbReference type="Pfam" id="PF01757"/>
    </source>
</evidence>
<feature type="transmembrane region" description="Helical" evidence="1">
    <location>
        <begin position="220"/>
        <end position="236"/>
    </location>
</feature>
<dbReference type="GO" id="GO:0000271">
    <property type="term" value="P:polysaccharide biosynthetic process"/>
    <property type="evidence" value="ECO:0007669"/>
    <property type="project" value="TreeGrafter"/>
</dbReference>
<reference evidence="3 4" key="1">
    <citation type="submission" date="2020-08" db="EMBL/GenBank/DDBJ databases">
        <authorList>
            <person name="Liu C."/>
            <person name="Sun Q."/>
        </authorList>
    </citation>
    <scope>NUCLEOTIDE SEQUENCE [LARGE SCALE GENOMIC DNA]</scope>
    <source>
        <strain evidence="3 4">NSJ-38</strain>
    </source>
</reference>
<keyword evidence="3" id="KW-0012">Acyltransferase</keyword>
<dbReference type="GO" id="GO:0016020">
    <property type="term" value="C:membrane"/>
    <property type="evidence" value="ECO:0007669"/>
    <property type="project" value="TreeGrafter"/>
</dbReference>
<keyword evidence="4" id="KW-1185">Reference proteome</keyword>
<keyword evidence="1" id="KW-0472">Membrane</keyword>
<dbReference type="InterPro" id="IPR050879">
    <property type="entry name" value="Acyltransferase_3"/>
</dbReference>
<accession>A0A7G9G7T1</accession>
<evidence type="ECO:0000256" key="1">
    <source>
        <dbReference type="SAM" id="Phobius"/>
    </source>
</evidence>
<name>A0A7G9G7T1_9FIRM</name>
<dbReference type="GO" id="GO:0016747">
    <property type="term" value="F:acyltransferase activity, transferring groups other than amino-acyl groups"/>
    <property type="evidence" value="ECO:0007669"/>
    <property type="project" value="InterPro"/>
</dbReference>
<feature type="transmembrane region" description="Helical" evidence="1">
    <location>
        <begin position="310"/>
        <end position="329"/>
    </location>
</feature>
<feature type="transmembrane region" description="Helical" evidence="1">
    <location>
        <begin position="94"/>
        <end position="113"/>
    </location>
</feature>
<feature type="transmembrane region" description="Helical" evidence="1">
    <location>
        <begin position="47"/>
        <end position="73"/>
    </location>
</feature>
<keyword evidence="1" id="KW-1133">Transmembrane helix</keyword>
<protein>
    <submittedName>
        <fullName evidence="3">Acyltransferase</fullName>
    </submittedName>
</protein>
<evidence type="ECO:0000313" key="4">
    <source>
        <dbReference type="Proteomes" id="UP000515823"/>
    </source>
</evidence>
<feature type="transmembrane region" description="Helical" evidence="1">
    <location>
        <begin position="248"/>
        <end position="269"/>
    </location>
</feature>
<feature type="transmembrane region" description="Helical" evidence="1">
    <location>
        <begin position="172"/>
        <end position="192"/>
    </location>
</feature>
<dbReference type="PANTHER" id="PTHR23028:SF53">
    <property type="entry name" value="ACYL_TRANSF_3 DOMAIN-CONTAINING PROTEIN"/>
    <property type="match status" value="1"/>
</dbReference>
<keyword evidence="3" id="KW-0808">Transferase</keyword>
<feature type="transmembrane region" description="Helical" evidence="1">
    <location>
        <begin position="7"/>
        <end position="27"/>
    </location>
</feature>